<dbReference type="Pfam" id="PF13692">
    <property type="entry name" value="Glyco_trans_1_4"/>
    <property type="match status" value="1"/>
</dbReference>
<organism evidence="1 2">
    <name type="scientific">Emiliania huxleyi (strain CCMP1516)</name>
    <dbReference type="NCBI Taxonomy" id="280463"/>
    <lineage>
        <taxon>Eukaryota</taxon>
        <taxon>Haptista</taxon>
        <taxon>Haptophyta</taxon>
        <taxon>Prymnesiophyceae</taxon>
        <taxon>Isochrysidales</taxon>
        <taxon>Noelaerhabdaceae</taxon>
        <taxon>Emiliania</taxon>
    </lineage>
</organism>
<dbReference type="eggNOG" id="ENOG502QU9I">
    <property type="taxonomic scope" value="Eukaryota"/>
</dbReference>
<dbReference type="OMA" id="EEQFGWR"/>
<dbReference type="GeneID" id="17286770"/>
<evidence type="ECO:0000313" key="1">
    <source>
        <dbReference type="EnsemblProtists" id="EOD41500"/>
    </source>
</evidence>
<proteinExistence type="predicted"/>
<name>A0A0D3L0G5_EMIH1</name>
<protein>
    <recommendedName>
        <fullName evidence="3">Glycosyltransferase</fullName>
    </recommendedName>
</protein>
<reference evidence="1" key="2">
    <citation type="submission" date="2024-10" db="UniProtKB">
        <authorList>
            <consortium name="EnsemblProtists"/>
        </authorList>
    </citation>
    <scope>IDENTIFICATION</scope>
</reference>
<reference evidence="2" key="1">
    <citation type="journal article" date="2013" name="Nature">
        <title>Pan genome of the phytoplankton Emiliania underpins its global distribution.</title>
        <authorList>
            <person name="Read B.A."/>
            <person name="Kegel J."/>
            <person name="Klute M.J."/>
            <person name="Kuo A."/>
            <person name="Lefebvre S.C."/>
            <person name="Maumus F."/>
            <person name="Mayer C."/>
            <person name="Miller J."/>
            <person name="Monier A."/>
            <person name="Salamov A."/>
            <person name="Young J."/>
            <person name="Aguilar M."/>
            <person name="Claverie J.M."/>
            <person name="Frickenhaus S."/>
            <person name="Gonzalez K."/>
            <person name="Herman E.K."/>
            <person name="Lin Y.C."/>
            <person name="Napier J."/>
            <person name="Ogata H."/>
            <person name="Sarno A.F."/>
            <person name="Shmutz J."/>
            <person name="Schroeder D."/>
            <person name="de Vargas C."/>
            <person name="Verret F."/>
            <person name="von Dassow P."/>
            <person name="Valentin K."/>
            <person name="Van de Peer Y."/>
            <person name="Wheeler G."/>
            <person name="Dacks J.B."/>
            <person name="Delwiche C.F."/>
            <person name="Dyhrman S.T."/>
            <person name="Glockner G."/>
            <person name="John U."/>
            <person name="Richards T."/>
            <person name="Worden A.Z."/>
            <person name="Zhang X."/>
            <person name="Grigoriev I.V."/>
            <person name="Allen A.E."/>
            <person name="Bidle K."/>
            <person name="Borodovsky M."/>
            <person name="Bowler C."/>
            <person name="Brownlee C."/>
            <person name="Cock J.M."/>
            <person name="Elias M."/>
            <person name="Gladyshev V.N."/>
            <person name="Groth M."/>
            <person name="Guda C."/>
            <person name="Hadaegh A."/>
            <person name="Iglesias-Rodriguez M.D."/>
            <person name="Jenkins J."/>
            <person name="Jones B.M."/>
            <person name="Lawson T."/>
            <person name="Leese F."/>
            <person name="Lindquist E."/>
            <person name="Lobanov A."/>
            <person name="Lomsadze A."/>
            <person name="Malik S.B."/>
            <person name="Marsh M.E."/>
            <person name="Mackinder L."/>
            <person name="Mock T."/>
            <person name="Mueller-Roeber B."/>
            <person name="Pagarete A."/>
            <person name="Parker M."/>
            <person name="Probert I."/>
            <person name="Quesneville H."/>
            <person name="Raines C."/>
            <person name="Rensing S.A."/>
            <person name="Riano-Pachon D.M."/>
            <person name="Richier S."/>
            <person name="Rokitta S."/>
            <person name="Shiraiwa Y."/>
            <person name="Soanes D.M."/>
            <person name="van der Giezen M."/>
            <person name="Wahlund T.M."/>
            <person name="Williams B."/>
            <person name="Wilson W."/>
            <person name="Wolfe G."/>
            <person name="Wurch L.L."/>
        </authorList>
    </citation>
    <scope>NUCLEOTIDE SEQUENCE</scope>
</reference>
<dbReference type="PaxDb" id="2903-EOD41500"/>
<accession>A0A0D3L0G5</accession>
<dbReference type="KEGG" id="ehx:EMIHUDRAFT_193810"/>
<dbReference type="HOGENOM" id="CLU_028014_2_1_1"/>
<dbReference type="STRING" id="2903.R1FQY4"/>
<keyword evidence="2" id="KW-1185">Reference proteome</keyword>
<dbReference type="Proteomes" id="UP000013827">
    <property type="component" value="Unassembled WGS sequence"/>
</dbReference>
<dbReference type="AlphaFoldDB" id="A0A0D3L0G5"/>
<dbReference type="SUPFAM" id="SSF53756">
    <property type="entry name" value="UDP-Glycosyltransferase/glycogen phosphorylase"/>
    <property type="match status" value="1"/>
</dbReference>
<sequence>MSKFFRSAREIAFMTAAGATRCSARAAARLPTLSLSGGRLASCLFLSSLWPEPDSSAAGVRTEALLHAFQRWGYDCSFAASSAPKSAYVERLQSRGVQAYECPPNREAELARVLERTAPDVVGNFDRFFTEEAFSFRVRELAPAALRVLDMQDMHALRRGRQLVVEQTLEQGASSDAAISAALAHTPSAGSSDLLRELAAVHRSDLTLVCSPVEQQLLAASYGIPSHKLALASFFCAEAAPDAQPGDRGFGYGRANGFGARADFVTVGGFKHPPNVDAVRWLASDIWPRIRARMPQAQLRIYGAYPTAAVQRLHSPDTGLHVCGYAPSLDVLAASRVLLAPLRYGAGIKGKAGRRSDAAWGGLVAESGEAFAEAAVQLASNAAVWERAQAGGRRLLAQLYAREANLGVVRAAIESARVGLAERRAGDVYGALLWQQSARSTEFFSRWIELKERQKNDT</sequence>
<dbReference type="RefSeq" id="XP_005793929.1">
    <property type="nucleotide sequence ID" value="XM_005793872.1"/>
</dbReference>
<evidence type="ECO:0008006" key="3">
    <source>
        <dbReference type="Google" id="ProtNLM"/>
    </source>
</evidence>
<evidence type="ECO:0000313" key="2">
    <source>
        <dbReference type="Proteomes" id="UP000013827"/>
    </source>
</evidence>
<dbReference type="EnsemblProtists" id="EOD41500">
    <property type="protein sequence ID" value="EOD41500"/>
    <property type="gene ID" value="EMIHUDRAFT_193810"/>
</dbReference>